<keyword evidence="2" id="KW-1185">Reference proteome</keyword>
<dbReference type="STRING" id="1513271.XM47_14135"/>
<name>A0A0J8GUQ9_9ALTE</name>
<evidence type="ECO:0000313" key="2">
    <source>
        <dbReference type="Proteomes" id="UP000037600"/>
    </source>
</evidence>
<sequence>MGFIDPTGLKCDDSKTNVPLWRLRLLYGANSIWINKVANEQKSTERTLGDGFTYENNDKLTEEGLKQFKKNIQS</sequence>
<proteinExistence type="predicted"/>
<gene>
    <name evidence="1" type="ORF">XM47_14135</name>
</gene>
<dbReference type="EMBL" id="LAZL01000024">
    <property type="protein sequence ID" value="KMT64433.1"/>
    <property type="molecule type" value="Genomic_DNA"/>
</dbReference>
<reference evidence="1 2" key="1">
    <citation type="submission" date="2015-04" db="EMBL/GenBank/DDBJ databases">
        <title>Draft Genome Sequence of the Novel Agar-Digesting Marine Bacterium Q1.</title>
        <authorList>
            <person name="Li Y."/>
            <person name="Li D."/>
            <person name="Chen G."/>
            <person name="Du Z."/>
        </authorList>
    </citation>
    <scope>NUCLEOTIDE SEQUENCE [LARGE SCALE GENOMIC DNA]</scope>
    <source>
        <strain evidence="1 2">Q1</strain>
    </source>
</reference>
<accession>A0A0J8GUQ9</accession>
<comment type="caution">
    <text evidence="1">The sequence shown here is derived from an EMBL/GenBank/DDBJ whole genome shotgun (WGS) entry which is preliminary data.</text>
</comment>
<dbReference type="AlphaFoldDB" id="A0A0J8GUQ9"/>
<evidence type="ECO:0000313" key="1">
    <source>
        <dbReference type="EMBL" id="KMT64433.1"/>
    </source>
</evidence>
<organism evidence="1 2">
    <name type="scientific">Catenovulum maritimum</name>
    <dbReference type="NCBI Taxonomy" id="1513271"/>
    <lineage>
        <taxon>Bacteria</taxon>
        <taxon>Pseudomonadati</taxon>
        <taxon>Pseudomonadota</taxon>
        <taxon>Gammaproteobacteria</taxon>
        <taxon>Alteromonadales</taxon>
        <taxon>Alteromonadaceae</taxon>
        <taxon>Catenovulum</taxon>
    </lineage>
</organism>
<protein>
    <submittedName>
        <fullName evidence="1">Uncharacterized protein</fullName>
    </submittedName>
</protein>
<dbReference type="Proteomes" id="UP000037600">
    <property type="component" value="Unassembled WGS sequence"/>
</dbReference>